<gene>
    <name evidence="4" type="ORF">SAMN04488558_11312</name>
</gene>
<dbReference type="Proteomes" id="UP000198833">
    <property type="component" value="Unassembled WGS sequence"/>
</dbReference>
<proteinExistence type="inferred from homology"/>
<evidence type="ECO:0000313" key="4">
    <source>
        <dbReference type="EMBL" id="SEQ48305.1"/>
    </source>
</evidence>
<reference evidence="4 5" key="1">
    <citation type="submission" date="2016-10" db="EMBL/GenBank/DDBJ databases">
        <authorList>
            <person name="de Groot N.N."/>
        </authorList>
    </citation>
    <scope>NUCLEOTIDE SEQUENCE [LARGE SCALE GENOMIC DNA]</scope>
    <source>
        <strain evidence="4 5">DSM 15695</strain>
    </source>
</reference>
<dbReference type="Pfam" id="PF03960">
    <property type="entry name" value="ArsC"/>
    <property type="match status" value="1"/>
</dbReference>
<dbReference type="PROSITE" id="PS51353">
    <property type="entry name" value="ARSC"/>
    <property type="match status" value="1"/>
</dbReference>
<dbReference type="InterPro" id="IPR006504">
    <property type="entry name" value="Tscrpt_reg_Spx/MgsR"/>
</dbReference>
<dbReference type="Gene3D" id="3.40.30.10">
    <property type="entry name" value="Glutaredoxin"/>
    <property type="match status" value="1"/>
</dbReference>
<organism evidence="4 5">
    <name type="scientific">Ignavigranum ruoffiae</name>
    <dbReference type="NCBI Taxonomy" id="89093"/>
    <lineage>
        <taxon>Bacteria</taxon>
        <taxon>Bacillati</taxon>
        <taxon>Bacillota</taxon>
        <taxon>Bacilli</taxon>
        <taxon>Lactobacillales</taxon>
        <taxon>Aerococcaceae</taxon>
        <taxon>Ignavigranum</taxon>
    </lineage>
</organism>
<dbReference type="STRING" id="89093.SAMN04488558_11312"/>
<dbReference type="NCBIfam" id="TIGR01617">
    <property type="entry name" value="arsC_related"/>
    <property type="match status" value="1"/>
</dbReference>
<dbReference type="PANTHER" id="PTHR30041:SF8">
    <property type="entry name" value="PROTEIN YFFB"/>
    <property type="match status" value="1"/>
</dbReference>
<dbReference type="SUPFAM" id="SSF52833">
    <property type="entry name" value="Thioredoxin-like"/>
    <property type="match status" value="1"/>
</dbReference>
<evidence type="ECO:0000256" key="3">
    <source>
        <dbReference type="PROSITE-ProRule" id="PRU01282"/>
    </source>
</evidence>
<dbReference type="InterPro" id="IPR036249">
    <property type="entry name" value="Thioredoxin-like_sf"/>
</dbReference>
<accession>A0A1H9GDU3</accession>
<name>A0A1H9GDU3_9LACT</name>
<comment type="similarity">
    <text evidence="3">Belongs to the ArsC family.</text>
</comment>
<protein>
    <submittedName>
        <fullName evidence="4">Arsenate reductase</fullName>
    </submittedName>
</protein>
<dbReference type="OrthoDB" id="9794155at2"/>
<keyword evidence="2" id="KW-0676">Redox-active center</keyword>
<evidence type="ECO:0000256" key="2">
    <source>
        <dbReference type="ARBA" id="ARBA00023284"/>
    </source>
</evidence>
<dbReference type="AlphaFoldDB" id="A0A1H9GDU3"/>
<keyword evidence="1" id="KW-1015">Disulfide bond</keyword>
<dbReference type="EMBL" id="FOEN01000013">
    <property type="protein sequence ID" value="SEQ48305.1"/>
    <property type="molecule type" value="Genomic_DNA"/>
</dbReference>
<sequence>MYTLIGYKPCSTCRAIEKNLKNLDLPYQYREITEDVPSGKELWQWYQASGESSIKRIMNTSGTLYRELNMKSQLAGRSEQEQLELIAQDGMLIKRPILLTPSGQVYIGKKVAEFLEEMRQGEESSS</sequence>
<evidence type="ECO:0000256" key="1">
    <source>
        <dbReference type="ARBA" id="ARBA00023157"/>
    </source>
</evidence>
<dbReference type="PANTHER" id="PTHR30041">
    <property type="entry name" value="ARSENATE REDUCTASE"/>
    <property type="match status" value="1"/>
</dbReference>
<keyword evidence="5" id="KW-1185">Reference proteome</keyword>
<dbReference type="InterPro" id="IPR006660">
    <property type="entry name" value="Arsenate_reductase-like"/>
</dbReference>
<dbReference type="RefSeq" id="WP_092572610.1">
    <property type="nucleotide sequence ID" value="NZ_CALUDV010000030.1"/>
</dbReference>
<evidence type="ECO:0000313" key="5">
    <source>
        <dbReference type="Proteomes" id="UP000198833"/>
    </source>
</evidence>